<reference evidence="10 11" key="1">
    <citation type="submission" date="2016-12" db="EMBL/GenBank/DDBJ databases">
        <authorList>
            <person name="Song W.-J."/>
            <person name="Kurnit D.M."/>
        </authorList>
    </citation>
    <scope>NUCLEOTIDE SEQUENCE [LARGE SCALE GENOMIC DNA]</scope>
    <source>
        <strain evidence="10 11">DSM 11393</strain>
    </source>
</reference>
<dbReference type="Gene3D" id="3.60.9.10">
    <property type="entry name" value="Aldehyde ferredoxin oxidoreductase, N-terminal domain"/>
    <property type="match status" value="1"/>
</dbReference>
<dbReference type="GO" id="GO:0009055">
    <property type="term" value="F:electron transfer activity"/>
    <property type="evidence" value="ECO:0007669"/>
    <property type="project" value="InterPro"/>
</dbReference>
<evidence type="ECO:0000313" key="11">
    <source>
        <dbReference type="Proteomes" id="UP000186469"/>
    </source>
</evidence>
<dbReference type="PANTHER" id="PTHR30038:SF9">
    <property type="entry name" value="ALDEHYDE FERREDOXIN OXIDOREDUCTASE"/>
    <property type="match status" value="1"/>
</dbReference>
<organism evidence="10 11">
    <name type="scientific">Desulfovibrio litoralis DSM 11393</name>
    <dbReference type="NCBI Taxonomy" id="1121455"/>
    <lineage>
        <taxon>Bacteria</taxon>
        <taxon>Pseudomonadati</taxon>
        <taxon>Thermodesulfobacteriota</taxon>
        <taxon>Desulfovibrionia</taxon>
        <taxon>Desulfovibrionales</taxon>
        <taxon>Desulfovibrionaceae</taxon>
        <taxon>Desulfovibrio</taxon>
    </lineage>
</organism>
<evidence type="ECO:0000256" key="5">
    <source>
        <dbReference type="ARBA" id="ARBA00023002"/>
    </source>
</evidence>
<evidence type="ECO:0000256" key="4">
    <source>
        <dbReference type="ARBA" id="ARBA00022723"/>
    </source>
</evidence>
<evidence type="ECO:0000256" key="1">
    <source>
        <dbReference type="ARBA" id="ARBA00001966"/>
    </source>
</evidence>
<dbReference type="InterPro" id="IPR001203">
    <property type="entry name" value="OxRdtase_Ald_Fedxn_C"/>
</dbReference>
<name>A0A1M7RZA0_9BACT</name>
<dbReference type="OrthoDB" id="9763894at2"/>
<evidence type="ECO:0000313" key="10">
    <source>
        <dbReference type="EMBL" id="SHN51392.1"/>
    </source>
</evidence>
<sequence>MHGFYNRGLRIDLGSGQHEVFNIPDALLSITLGGKGLATHFLLQENIAEVDPLGKDNAIIFTTGPITASSVWGSSRYGVFTKSPQTGFYSESYSGGKAPEYMDAAGYDIIIVKGISDKPVWLEISDTKVKIHSAKDIWGMETYATEDALRQKVMELCGEKCGPIVIGPAAENKVCFAVIENDYWRSAGRTGVGTVLGSKQVKGIAFYGKARRTIANQALLKEFVKEISNRAKEDKGVQVYKKVGTTGLVDLMNEIGGFPSRCWQKGRVEHRNGINSTALHERCEVVPKSCAKCLMSCGRLSTIKNGKYAGLTVEGPEYETIYAFGGLCEIADIEDILYLNDLCDRLGMDTISAGNLAALTIEASRLGRIELKLDYGDTDGVANLLRDIAYRRNLGEILSKGIKYASKEWKMEHMAVHVKGLEPAGYDPRILKGMGLAYATSDRGACHLRATFYKPELAGMVDKNSIEGKAAIFKTWEDRLTYFDMLILCRFYRDMYQWEELRIITEALTGLHLSNDDMINMASKVTDNTRRFNLRAGLQPNDDTLPVALTKNPLPETGQAISAEDVKIMVSEYYQTRHWSENNGNPDA</sequence>
<comment type="cofactor">
    <cofactor evidence="1">
        <name>[4Fe-4S] cluster</name>
        <dbReference type="ChEBI" id="CHEBI:49883"/>
    </cofactor>
</comment>
<keyword evidence="3" id="KW-0004">4Fe-4S</keyword>
<dbReference type="EMBL" id="FRDI01000002">
    <property type="protein sequence ID" value="SHN51392.1"/>
    <property type="molecule type" value="Genomic_DNA"/>
</dbReference>
<proteinExistence type="inferred from homology"/>
<evidence type="ECO:0000256" key="6">
    <source>
        <dbReference type="ARBA" id="ARBA00023004"/>
    </source>
</evidence>
<dbReference type="GO" id="GO:0051539">
    <property type="term" value="F:4 iron, 4 sulfur cluster binding"/>
    <property type="evidence" value="ECO:0007669"/>
    <property type="project" value="UniProtKB-KW"/>
</dbReference>
<protein>
    <submittedName>
        <fullName evidence="10">Aldehyde:ferredoxin oxidoreductase</fullName>
    </submittedName>
</protein>
<dbReference type="Pfam" id="PF02730">
    <property type="entry name" value="AFOR_N"/>
    <property type="match status" value="1"/>
</dbReference>
<dbReference type="InterPro" id="IPR013984">
    <property type="entry name" value="Ald_Fedxn_OxRdtase_dom2"/>
</dbReference>
<evidence type="ECO:0000256" key="7">
    <source>
        <dbReference type="ARBA" id="ARBA00023014"/>
    </source>
</evidence>
<dbReference type="Gene3D" id="1.10.599.10">
    <property type="entry name" value="Aldehyde Ferredoxin Oxidoreductase Protein, subunit A, domain 3"/>
    <property type="match status" value="1"/>
</dbReference>
<evidence type="ECO:0000256" key="3">
    <source>
        <dbReference type="ARBA" id="ARBA00022485"/>
    </source>
</evidence>
<keyword evidence="7" id="KW-0411">Iron-sulfur</keyword>
<dbReference type="InterPro" id="IPR013985">
    <property type="entry name" value="Ald_Fedxn_OxRdtase_dom3"/>
</dbReference>
<comment type="cofactor">
    <cofactor evidence="8">
        <name>tungstopterin</name>
        <dbReference type="ChEBI" id="CHEBI:30402"/>
    </cofactor>
</comment>
<keyword evidence="5" id="KW-0560">Oxidoreductase</keyword>
<dbReference type="Gene3D" id="1.10.569.10">
    <property type="entry name" value="Aldehyde Ferredoxin Oxidoreductase Protein, subunit A, domain 2"/>
    <property type="match status" value="1"/>
</dbReference>
<evidence type="ECO:0000259" key="9">
    <source>
        <dbReference type="SMART" id="SM00790"/>
    </source>
</evidence>
<dbReference type="SUPFAM" id="SSF56228">
    <property type="entry name" value="Aldehyde ferredoxin oxidoreductase, N-terminal domain"/>
    <property type="match status" value="1"/>
</dbReference>
<dbReference type="PANTHER" id="PTHR30038">
    <property type="entry name" value="ALDEHYDE FERREDOXIN OXIDOREDUCTASE"/>
    <property type="match status" value="1"/>
</dbReference>
<dbReference type="SMART" id="SM00790">
    <property type="entry name" value="AFOR_N"/>
    <property type="match status" value="1"/>
</dbReference>
<dbReference type="SUPFAM" id="SSF48310">
    <property type="entry name" value="Aldehyde ferredoxin oxidoreductase, C-terminal domains"/>
    <property type="match status" value="1"/>
</dbReference>
<keyword evidence="6" id="KW-0408">Iron</keyword>
<feature type="domain" description="Aldehyde ferredoxin oxidoreductase N-terminal" evidence="9">
    <location>
        <begin position="4"/>
        <end position="210"/>
    </location>
</feature>
<keyword evidence="4" id="KW-0479">Metal-binding</keyword>
<gene>
    <name evidence="10" type="ORF">SAMN02745728_00345</name>
</gene>
<keyword evidence="11" id="KW-1185">Reference proteome</keyword>
<dbReference type="STRING" id="1121455.SAMN02745728_00345"/>
<comment type="similarity">
    <text evidence="2">Belongs to the AOR/FOR family.</text>
</comment>
<accession>A0A1M7RZA0</accession>
<dbReference type="RefSeq" id="WP_072695854.1">
    <property type="nucleotide sequence ID" value="NZ_FRDI01000002.1"/>
</dbReference>
<dbReference type="InterPro" id="IPR013983">
    <property type="entry name" value="Ald_Fedxn_OxRdtase_N"/>
</dbReference>
<dbReference type="Proteomes" id="UP000186469">
    <property type="component" value="Unassembled WGS sequence"/>
</dbReference>
<dbReference type="InterPro" id="IPR036021">
    <property type="entry name" value="Tungsten_al_ferr_oxy-like_C"/>
</dbReference>
<dbReference type="InterPro" id="IPR051919">
    <property type="entry name" value="W-dependent_AOR"/>
</dbReference>
<dbReference type="AlphaFoldDB" id="A0A1M7RZA0"/>
<dbReference type="GO" id="GO:0046872">
    <property type="term" value="F:metal ion binding"/>
    <property type="evidence" value="ECO:0007669"/>
    <property type="project" value="UniProtKB-KW"/>
</dbReference>
<dbReference type="Pfam" id="PF01314">
    <property type="entry name" value="AFOR_C"/>
    <property type="match status" value="1"/>
</dbReference>
<evidence type="ECO:0000256" key="8">
    <source>
        <dbReference type="ARBA" id="ARBA00049934"/>
    </source>
</evidence>
<dbReference type="GO" id="GO:0016625">
    <property type="term" value="F:oxidoreductase activity, acting on the aldehyde or oxo group of donors, iron-sulfur protein as acceptor"/>
    <property type="evidence" value="ECO:0007669"/>
    <property type="project" value="InterPro"/>
</dbReference>
<dbReference type="InterPro" id="IPR036503">
    <property type="entry name" value="Ald_Fedxn_OxRdtase_N_sf"/>
</dbReference>
<evidence type="ECO:0000256" key="2">
    <source>
        <dbReference type="ARBA" id="ARBA00011032"/>
    </source>
</evidence>